<dbReference type="GO" id="GO:0009423">
    <property type="term" value="P:chorismate biosynthetic process"/>
    <property type="evidence" value="ECO:0007669"/>
    <property type="project" value="UniProtKB-UniRule"/>
</dbReference>
<keyword evidence="2 5" id="KW-0057">Aromatic amino acid biosynthesis</keyword>
<evidence type="ECO:0000256" key="4">
    <source>
        <dbReference type="ARBA" id="ARBA00023270"/>
    </source>
</evidence>
<evidence type="ECO:0000313" key="7">
    <source>
        <dbReference type="Proteomes" id="UP000288669"/>
    </source>
</evidence>
<name>A0A430AKL6_9ENTE</name>
<feature type="binding site" evidence="5">
    <location>
        <position position="227"/>
    </location>
    <ligand>
        <name>3-dehydroquinate</name>
        <dbReference type="ChEBI" id="CHEBI:32364"/>
    </ligand>
</feature>
<proteinExistence type="inferred from homology"/>
<dbReference type="InterPro" id="IPR050146">
    <property type="entry name" value="Type-I_3-dehydroquinase"/>
</dbReference>
<protein>
    <recommendedName>
        <fullName evidence="5">3-dehydroquinate dehydratase</fullName>
        <shortName evidence="5">3-dehydroquinase</shortName>
        <ecNumber evidence="5">4.2.1.10</ecNumber>
    </recommendedName>
    <alternativeName>
        <fullName evidence="5">Type I DHQase</fullName>
    </alternativeName>
    <alternativeName>
        <fullName evidence="5">Type I dehydroquinase</fullName>
        <shortName evidence="5">DHQ1</shortName>
    </alternativeName>
</protein>
<keyword evidence="4 5" id="KW-0704">Schiff base</keyword>
<dbReference type="HAMAP" id="MF_00214">
    <property type="entry name" value="AroD"/>
    <property type="match status" value="1"/>
</dbReference>
<dbReference type="SUPFAM" id="SSF51569">
    <property type="entry name" value="Aldolase"/>
    <property type="match status" value="1"/>
</dbReference>
<dbReference type="FunFam" id="3.20.20.70:FF:000047">
    <property type="entry name" value="3-dehydroquinate dehydratase"/>
    <property type="match status" value="1"/>
</dbReference>
<dbReference type="UniPathway" id="UPA00053">
    <property type="reaction ID" value="UER00086"/>
</dbReference>
<comment type="catalytic activity">
    <reaction evidence="1 5">
        <text>3-dehydroquinate = 3-dehydroshikimate + H2O</text>
        <dbReference type="Rhea" id="RHEA:21096"/>
        <dbReference type="ChEBI" id="CHEBI:15377"/>
        <dbReference type="ChEBI" id="CHEBI:16630"/>
        <dbReference type="ChEBI" id="CHEBI:32364"/>
        <dbReference type="EC" id="4.2.1.10"/>
    </reaction>
</comment>
<evidence type="ECO:0000256" key="5">
    <source>
        <dbReference type="HAMAP-Rule" id="MF_00214"/>
    </source>
</evidence>
<dbReference type="NCBIfam" id="TIGR01093">
    <property type="entry name" value="aroD"/>
    <property type="match status" value="1"/>
</dbReference>
<dbReference type="CDD" id="cd00502">
    <property type="entry name" value="DHQase_I"/>
    <property type="match status" value="1"/>
</dbReference>
<dbReference type="PROSITE" id="PS01028">
    <property type="entry name" value="DEHYDROQUINASE_I"/>
    <property type="match status" value="1"/>
</dbReference>
<feature type="binding site" evidence="5">
    <location>
        <position position="78"/>
    </location>
    <ligand>
        <name>3-dehydroquinate</name>
        <dbReference type="ChEBI" id="CHEBI:32364"/>
    </ligand>
</feature>
<dbReference type="RefSeq" id="WP_126823472.1">
    <property type="nucleotide sequence ID" value="NZ_JBHLWU010000001.1"/>
</dbReference>
<dbReference type="PANTHER" id="PTHR43699:SF1">
    <property type="entry name" value="3-DEHYDROQUINATE DEHYDRATASE"/>
    <property type="match status" value="1"/>
</dbReference>
<dbReference type="GO" id="GO:0046279">
    <property type="term" value="P:3,4-dihydroxybenzoate biosynthetic process"/>
    <property type="evidence" value="ECO:0007669"/>
    <property type="project" value="TreeGrafter"/>
</dbReference>
<keyword evidence="7" id="KW-1185">Reference proteome</keyword>
<keyword evidence="3 5" id="KW-0456">Lyase</keyword>
<feature type="active site" description="Schiff-base intermediate with substrate" evidence="5">
    <location>
        <position position="166"/>
    </location>
</feature>
<feature type="active site" description="Proton donor/acceptor" evidence="5">
    <location>
        <position position="139"/>
    </location>
</feature>
<comment type="caution">
    <text evidence="5">Lacks conserved residue(s) required for the propagation of feature annotation.</text>
</comment>
<evidence type="ECO:0000256" key="1">
    <source>
        <dbReference type="ARBA" id="ARBA00001864"/>
    </source>
</evidence>
<dbReference type="AlphaFoldDB" id="A0A430AKL6"/>
<dbReference type="InterPro" id="IPR001381">
    <property type="entry name" value="DHquinase_I"/>
</dbReference>
<dbReference type="GO" id="GO:0003855">
    <property type="term" value="F:3-dehydroquinate dehydratase activity"/>
    <property type="evidence" value="ECO:0007669"/>
    <property type="project" value="UniProtKB-UniRule"/>
</dbReference>
<dbReference type="GO" id="GO:0008652">
    <property type="term" value="P:amino acid biosynthetic process"/>
    <property type="evidence" value="ECO:0007669"/>
    <property type="project" value="UniProtKB-KW"/>
</dbReference>
<dbReference type="Proteomes" id="UP000288669">
    <property type="component" value="Unassembled WGS sequence"/>
</dbReference>
<sequence length="246" mass="27274">MAISVRNLVIGSGRPKICVPIVAQDETEIMQQIAEMKEKPVDMVEWRMDFLNDFNQADVLLKKMRIALNHTPILATFRTQKEGGHTPFSEKEYEQLMSSILATNCADLLDIELFISDEVRDRLVKLAQMTGTKVVMSNHDFDQTPSKEVIQSRLLLMEKLGADICKIAVMPQNSGDVLRLLEATNELKNEVQVPLVTMAMGSLGVISRISGELFGSALTFGSLNQASAPGQLPIEALKQALECLEQ</sequence>
<evidence type="ECO:0000256" key="3">
    <source>
        <dbReference type="ARBA" id="ARBA00023239"/>
    </source>
</evidence>
<dbReference type="EC" id="4.2.1.10" evidence="5"/>
<dbReference type="OrthoDB" id="9813659at2"/>
<dbReference type="PANTHER" id="PTHR43699">
    <property type="entry name" value="3-DEHYDROQUINATE DEHYDRATASE"/>
    <property type="match status" value="1"/>
</dbReference>
<dbReference type="EMBL" id="NGJZ01000001">
    <property type="protein sequence ID" value="RSU08660.1"/>
    <property type="molecule type" value="Genomic_DNA"/>
</dbReference>
<comment type="function">
    <text evidence="5">Involved in the third step of the chorismate pathway, which leads to the biosynthesis of aromatic amino acids. Catalyzes the cis-dehydration of 3-dehydroquinate (DHQ) and introduces the first double bond of the aromatic ring to yield 3-dehydroshikimate.</text>
</comment>
<accession>A0A430AKL6</accession>
<dbReference type="InterPro" id="IPR018508">
    <property type="entry name" value="3-dehydroquinate_DH_AS"/>
</dbReference>
<comment type="caution">
    <text evidence="6">The sequence shown here is derived from an EMBL/GenBank/DDBJ whole genome shotgun (WGS) entry which is preliminary data.</text>
</comment>
<keyword evidence="5" id="KW-0028">Amino-acid biosynthesis</keyword>
<dbReference type="Pfam" id="PF01487">
    <property type="entry name" value="DHquinase_I"/>
    <property type="match status" value="1"/>
</dbReference>
<gene>
    <name evidence="5" type="primary">aroD</name>
    <name evidence="6" type="ORF">CBF30_05385</name>
</gene>
<dbReference type="InterPro" id="IPR013785">
    <property type="entry name" value="Aldolase_TIM"/>
</dbReference>
<feature type="binding site" evidence="5">
    <location>
        <begin position="45"/>
        <end position="47"/>
    </location>
    <ligand>
        <name>3-dehydroquinate</name>
        <dbReference type="ChEBI" id="CHEBI:32364"/>
    </ligand>
</feature>
<evidence type="ECO:0000256" key="2">
    <source>
        <dbReference type="ARBA" id="ARBA00023141"/>
    </source>
</evidence>
<feature type="binding site" evidence="5">
    <location>
        <position position="208"/>
    </location>
    <ligand>
        <name>3-dehydroquinate</name>
        <dbReference type="ChEBI" id="CHEBI:32364"/>
    </ligand>
</feature>
<dbReference type="Gene3D" id="3.20.20.70">
    <property type="entry name" value="Aldolase class I"/>
    <property type="match status" value="1"/>
</dbReference>
<dbReference type="GO" id="GO:0009073">
    <property type="term" value="P:aromatic amino acid family biosynthetic process"/>
    <property type="evidence" value="ECO:0007669"/>
    <property type="project" value="UniProtKB-KW"/>
</dbReference>
<reference evidence="6 7" key="1">
    <citation type="submission" date="2017-05" db="EMBL/GenBank/DDBJ databases">
        <title>Vagococcus spp. assemblies.</title>
        <authorList>
            <person name="Gulvik C.A."/>
        </authorList>
    </citation>
    <scope>NUCLEOTIDE SEQUENCE [LARGE SCALE GENOMIC DNA]</scope>
    <source>
        <strain evidence="6 7">DSM 24756</strain>
    </source>
</reference>
<comment type="subunit">
    <text evidence="5">Homodimer.</text>
</comment>
<organism evidence="6 7">
    <name type="scientific">Vagococcus entomophilus</name>
    <dbReference type="NCBI Taxonomy" id="1160095"/>
    <lineage>
        <taxon>Bacteria</taxon>
        <taxon>Bacillati</taxon>
        <taxon>Bacillota</taxon>
        <taxon>Bacilli</taxon>
        <taxon>Lactobacillales</taxon>
        <taxon>Enterococcaceae</taxon>
        <taxon>Vagococcus</taxon>
    </lineage>
</organism>
<comment type="pathway">
    <text evidence="5">Metabolic intermediate biosynthesis; chorismate biosynthesis; chorismate from D-erythrose 4-phosphate and phosphoenolpyruvate: step 3/7.</text>
</comment>
<feature type="binding site" evidence="5">
    <location>
        <position position="231"/>
    </location>
    <ligand>
        <name>3-dehydroquinate</name>
        <dbReference type="ChEBI" id="CHEBI:32364"/>
    </ligand>
</feature>
<evidence type="ECO:0000313" key="6">
    <source>
        <dbReference type="EMBL" id="RSU08660.1"/>
    </source>
</evidence>
<comment type="similarity">
    <text evidence="5">Belongs to the type-I 3-dehydroquinase family.</text>
</comment>